<dbReference type="GO" id="GO:0016787">
    <property type="term" value="F:hydrolase activity"/>
    <property type="evidence" value="ECO:0007669"/>
    <property type="project" value="UniProtKB-KW"/>
</dbReference>
<sequence length="313" mass="35611">MTLLSLESAAKNLCIKTGGFVPTTFGLQVLRERLVLEQKQSVYLHPVKFIDEIVEVPELPAIKLRIMLPVDVKKDEKLPVLLYIHGGQFVTGDAITYNKLLRELTQRARVCLLFPEYSLAPEYKAPTQLRQIETVYDKLTDFATRYPLDLKRILVTGDDVGGGLAVSLGLAIKKKQLPIYKMLLFYPVVNAYFDTQSYVSFAGGYYLTREQMKWSYKQYHGLIDMEDTCISPLRATLEDLRNLPETLIITAEADVVRDEAESLARKMRDAGVNVSQIRFQGIIHDFVSLHILDKTNACRLAMNIAVDWLKYAE</sequence>
<dbReference type="InterPro" id="IPR029058">
    <property type="entry name" value="AB_hydrolase_fold"/>
</dbReference>
<name>A0A9X2FR74_9LACO</name>
<dbReference type="EMBL" id="JAIULA010000026">
    <property type="protein sequence ID" value="MCP0887813.1"/>
    <property type="molecule type" value="Genomic_DNA"/>
</dbReference>
<dbReference type="Pfam" id="PF07859">
    <property type="entry name" value="Abhydrolase_3"/>
    <property type="match status" value="1"/>
</dbReference>
<evidence type="ECO:0000313" key="4">
    <source>
        <dbReference type="Proteomes" id="UP001139006"/>
    </source>
</evidence>
<dbReference type="PANTHER" id="PTHR48081">
    <property type="entry name" value="AB HYDROLASE SUPERFAMILY PROTEIN C4A8.06C"/>
    <property type="match status" value="1"/>
</dbReference>
<evidence type="ECO:0000259" key="2">
    <source>
        <dbReference type="Pfam" id="PF07859"/>
    </source>
</evidence>
<dbReference type="InterPro" id="IPR050300">
    <property type="entry name" value="GDXG_lipolytic_enzyme"/>
</dbReference>
<dbReference type="InterPro" id="IPR013094">
    <property type="entry name" value="AB_hydrolase_3"/>
</dbReference>
<dbReference type="AlphaFoldDB" id="A0A9X2FR74"/>
<evidence type="ECO:0000256" key="1">
    <source>
        <dbReference type="ARBA" id="ARBA00022801"/>
    </source>
</evidence>
<dbReference type="RefSeq" id="WP_253361974.1">
    <property type="nucleotide sequence ID" value="NZ_JAIULA010000026.1"/>
</dbReference>
<organism evidence="3 4">
    <name type="scientific">Ligilactobacillus ubinensis</name>
    <dbReference type="NCBI Taxonomy" id="2876789"/>
    <lineage>
        <taxon>Bacteria</taxon>
        <taxon>Bacillati</taxon>
        <taxon>Bacillota</taxon>
        <taxon>Bacilli</taxon>
        <taxon>Lactobacillales</taxon>
        <taxon>Lactobacillaceae</taxon>
        <taxon>Ligilactobacillus</taxon>
    </lineage>
</organism>
<dbReference type="Gene3D" id="3.40.50.1820">
    <property type="entry name" value="alpha/beta hydrolase"/>
    <property type="match status" value="1"/>
</dbReference>
<accession>A0A9X2FR74</accession>
<feature type="domain" description="Alpha/beta hydrolase fold-3" evidence="2">
    <location>
        <begin position="81"/>
        <end position="287"/>
    </location>
</feature>
<evidence type="ECO:0000313" key="3">
    <source>
        <dbReference type="EMBL" id="MCP0887813.1"/>
    </source>
</evidence>
<dbReference type="SUPFAM" id="SSF53474">
    <property type="entry name" value="alpha/beta-Hydrolases"/>
    <property type="match status" value="1"/>
</dbReference>
<keyword evidence="1 3" id="KW-0378">Hydrolase</keyword>
<dbReference type="PANTHER" id="PTHR48081:SF8">
    <property type="entry name" value="ALPHA_BETA HYDROLASE FOLD-3 DOMAIN-CONTAINING PROTEIN-RELATED"/>
    <property type="match status" value="1"/>
</dbReference>
<protein>
    <submittedName>
        <fullName evidence="3">Alpha/beta hydrolase</fullName>
    </submittedName>
</protein>
<dbReference type="Proteomes" id="UP001139006">
    <property type="component" value="Unassembled WGS sequence"/>
</dbReference>
<keyword evidence="4" id="KW-1185">Reference proteome</keyword>
<gene>
    <name evidence="3" type="ORF">LB941_10780</name>
</gene>
<reference evidence="3 4" key="1">
    <citation type="journal article" date="2023" name="Int. J. Syst. Evol. Microbiol.">
        <title>Ligilactobacillus ubinensis sp. nov., a novel species isolated from the wild ferment of a durian fruit (Durio zibethinus).</title>
        <authorList>
            <person name="Heng Y.C."/>
            <person name="Menon N."/>
            <person name="Chen B."/>
            <person name="Loo B.Z.L."/>
            <person name="Wong G.W.J."/>
            <person name="Lim A.C.H."/>
            <person name="Silvaraju S."/>
            <person name="Kittelmann S."/>
        </authorList>
    </citation>
    <scope>NUCLEOTIDE SEQUENCE [LARGE SCALE GENOMIC DNA]</scope>
    <source>
        <strain evidence="3 4">WILCCON 0076</strain>
    </source>
</reference>
<comment type="caution">
    <text evidence="3">The sequence shown here is derived from an EMBL/GenBank/DDBJ whole genome shotgun (WGS) entry which is preliminary data.</text>
</comment>
<proteinExistence type="predicted"/>